<dbReference type="SUPFAM" id="SSF51556">
    <property type="entry name" value="Metallo-dependent hydrolases"/>
    <property type="match status" value="1"/>
</dbReference>
<feature type="domain" description="Amidohydrolase 3" evidence="2">
    <location>
        <begin position="77"/>
        <end position="567"/>
    </location>
</feature>
<feature type="chain" id="PRO_5012755892" evidence="1">
    <location>
        <begin position="27"/>
        <end position="573"/>
    </location>
</feature>
<dbReference type="InterPro" id="IPR013108">
    <property type="entry name" value="Amidohydro_3"/>
</dbReference>
<evidence type="ECO:0000313" key="4">
    <source>
        <dbReference type="Proteomes" id="UP000193061"/>
    </source>
</evidence>
<dbReference type="SUPFAM" id="SSF51338">
    <property type="entry name" value="Composite domain of metallo-dependent hydrolases"/>
    <property type="match status" value="1"/>
</dbReference>
<dbReference type="InterPro" id="IPR032466">
    <property type="entry name" value="Metal_Hydrolase"/>
</dbReference>
<keyword evidence="1" id="KW-0732">Signal</keyword>
<dbReference type="EMBL" id="FWFX01000014">
    <property type="protein sequence ID" value="SLN66975.1"/>
    <property type="molecule type" value="Genomic_DNA"/>
</dbReference>
<dbReference type="GO" id="GO:0016810">
    <property type="term" value="F:hydrolase activity, acting on carbon-nitrogen (but not peptide) bonds"/>
    <property type="evidence" value="ECO:0007669"/>
    <property type="project" value="InterPro"/>
</dbReference>
<dbReference type="RefSeq" id="WP_085807223.1">
    <property type="nucleotide sequence ID" value="NZ_FWFX01000014.1"/>
</dbReference>
<dbReference type="PANTHER" id="PTHR22642">
    <property type="entry name" value="IMIDAZOLONEPROPIONASE"/>
    <property type="match status" value="1"/>
</dbReference>
<dbReference type="OrthoDB" id="9811399at2"/>
<dbReference type="Gene3D" id="3.10.310.70">
    <property type="match status" value="1"/>
</dbReference>
<organism evidence="3 4">
    <name type="scientific">Roseovarius albus</name>
    <dbReference type="NCBI Taxonomy" id="1247867"/>
    <lineage>
        <taxon>Bacteria</taxon>
        <taxon>Pseudomonadati</taxon>
        <taxon>Pseudomonadota</taxon>
        <taxon>Alphaproteobacteria</taxon>
        <taxon>Rhodobacterales</taxon>
        <taxon>Roseobacteraceae</taxon>
        <taxon>Roseovarius</taxon>
    </lineage>
</organism>
<dbReference type="Pfam" id="PF07969">
    <property type="entry name" value="Amidohydro_3"/>
    <property type="match status" value="1"/>
</dbReference>
<reference evidence="3 4" key="1">
    <citation type="submission" date="2017-03" db="EMBL/GenBank/DDBJ databases">
        <authorList>
            <person name="Afonso C.L."/>
            <person name="Miller P.J."/>
            <person name="Scott M.A."/>
            <person name="Spackman E."/>
            <person name="Goraichik I."/>
            <person name="Dimitrov K.M."/>
            <person name="Suarez D.L."/>
            <person name="Swayne D.E."/>
        </authorList>
    </citation>
    <scope>NUCLEOTIDE SEQUENCE [LARGE SCALE GENOMIC DNA]</scope>
    <source>
        <strain evidence="3 4">CECT 7450</strain>
    </source>
</reference>
<keyword evidence="4" id="KW-1185">Reference proteome</keyword>
<dbReference type="InterPro" id="IPR011059">
    <property type="entry name" value="Metal-dep_hydrolase_composite"/>
</dbReference>
<evidence type="ECO:0000313" key="3">
    <source>
        <dbReference type="EMBL" id="SLN66975.1"/>
    </source>
</evidence>
<dbReference type="EC" id="3.5.1.91" evidence="3"/>
<dbReference type="Proteomes" id="UP000193061">
    <property type="component" value="Unassembled WGS sequence"/>
</dbReference>
<protein>
    <submittedName>
        <fullName evidence="3">N-substituted formamide deformylase</fullName>
        <ecNumber evidence="3">3.5.1.91</ecNumber>
    </submittedName>
</protein>
<gene>
    <name evidence="3" type="primary">nfdA_4</name>
    <name evidence="3" type="ORF">ROA7450_03554</name>
</gene>
<keyword evidence="3" id="KW-0378">Hydrolase</keyword>
<dbReference type="Gene3D" id="3.20.20.140">
    <property type="entry name" value="Metal-dependent hydrolases"/>
    <property type="match status" value="1"/>
</dbReference>
<dbReference type="CDD" id="cd01300">
    <property type="entry name" value="YtcJ_like"/>
    <property type="match status" value="1"/>
</dbReference>
<feature type="signal peptide" evidence="1">
    <location>
        <begin position="1"/>
        <end position="26"/>
    </location>
</feature>
<dbReference type="InterPro" id="IPR033932">
    <property type="entry name" value="YtcJ-like"/>
</dbReference>
<evidence type="ECO:0000259" key="2">
    <source>
        <dbReference type="Pfam" id="PF07969"/>
    </source>
</evidence>
<sequence length="573" mass="62077">MTNFLSSKLFIISTVAFTTLTSNVFAQDADTIYKGGTILTMDDAAPRIEAVAVKDGLILAAGAAADVESHQGEATRLVDLGGAAMLPGFVDSHGHVAAGGGMQATVADLLAPPDGDVIDIASLQQKLRDWAEDNPDLVDVSGLILGFGYDPAQLAENRHPTREDLDAVSTELPVYIVHQSGHIGAGNSKALELLGYSANSEDPEGGVIRRMQDSREPDGVLEGNAHFAGLFQFSFSFGEEGRLQMGLAGIDSWISYGFTTAQEGRADPATINMLQTLAAAGKIKIDIAIYPDVMIDREIVEKHHSRAYKNRIRIAGGKLTIDGSPQGFTALRDKPYYDPVGDYPAGYSGLAYESVETINDMFDWAYENDIQMLSHANGEGASDRLIAAVEQAAAKHGLGDRRTVLIHGQFLREDQVDAYQRLKVFPSLFPMHTFYWGDWHRDHTVGPDAADNISPTGWFAKRGMKFGTHHDAPVANPNSMRVLAATVTRRTRSGDILGPTQRVDVMTALKAMTIWPAYQHFEEDKKGSIEVGKLADFVILSEDPTAVDPETLAELTVVATIKEDVEIYRAAGE</sequence>
<dbReference type="AlphaFoldDB" id="A0A1X7A0C8"/>
<evidence type="ECO:0000256" key="1">
    <source>
        <dbReference type="SAM" id="SignalP"/>
    </source>
</evidence>
<dbReference type="PANTHER" id="PTHR22642:SF2">
    <property type="entry name" value="PROTEIN LONG AFTER FAR-RED 3"/>
    <property type="match status" value="1"/>
</dbReference>
<proteinExistence type="predicted"/>
<accession>A0A1X7A0C8</accession>
<dbReference type="Gene3D" id="2.30.40.10">
    <property type="entry name" value="Urease, subunit C, domain 1"/>
    <property type="match status" value="1"/>
</dbReference>
<name>A0A1X7A0C8_9RHOB</name>